<dbReference type="AlphaFoldDB" id="A0A0D7E2X7"/>
<dbReference type="Proteomes" id="UP000032515">
    <property type="component" value="Unassembled WGS sequence"/>
</dbReference>
<dbReference type="SMART" id="SM00822">
    <property type="entry name" value="PKS_KR"/>
    <property type="match status" value="1"/>
</dbReference>
<reference evidence="4 5" key="1">
    <citation type="submission" date="2014-11" db="EMBL/GenBank/DDBJ databases">
        <title>Genomics and ecophysiology of heterotrophic nitrogen fixing bacteria isolated from estuarine surface water.</title>
        <authorList>
            <person name="Bentzon-Tilia M."/>
            <person name="Severin I."/>
            <person name="Hansen L.H."/>
            <person name="Riemann L."/>
        </authorList>
    </citation>
    <scope>NUCLEOTIDE SEQUENCE [LARGE SCALE GENOMIC DNA]</scope>
    <source>
        <strain evidence="4 5">BAL398</strain>
    </source>
</reference>
<dbReference type="FunFam" id="3.40.50.720:FF:000084">
    <property type="entry name" value="Short-chain dehydrogenase reductase"/>
    <property type="match status" value="1"/>
</dbReference>
<dbReference type="EMBL" id="JXXE01000637">
    <property type="protein sequence ID" value="KIZ35209.1"/>
    <property type="molecule type" value="Genomic_DNA"/>
</dbReference>
<dbReference type="PRINTS" id="PR00081">
    <property type="entry name" value="GDHRDH"/>
</dbReference>
<dbReference type="GO" id="GO:0016491">
    <property type="term" value="F:oxidoreductase activity"/>
    <property type="evidence" value="ECO:0007669"/>
    <property type="project" value="UniProtKB-KW"/>
</dbReference>
<dbReference type="PRINTS" id="PR00080">
    <property type="entry name" value="SDRFAMILY"/>
</dbReference>
<dbReference type="InterPro" id="IPR036291">
    <property type="entry name" value="NAD(P)-bd_dom_sf"/>
</dbReference>
<dbReference type="PANTHER" id="PTHR43639">
    <property type="entry name" value="OXIDOREDUCTASE, SHORT-CHAIN DEHYDROGENASE/REDUCTASE FAMILY (AFU_ORTHOLOGUE AFUA_5G02870)"/>
    <property type="match status" value="1"/>
</dbReference>
<dbReference type="PANTHER" id="PTHR43639:SF1">
    <property type="entry name" value="SHORT-CHAIN DEHYDROGENASE_REDUCTASE FAMILY PROTEIN"/>
    <property type="match status" value="1"/>
</dbReference>
<protein>
    <submittedName>
        <fullName evidence="4">3-oxoacyl-ACP reductase</fullName>
    </submittedName>
</protein>
<accession>A0A0D7E2X7</accession>
<evidence type="ECO:0000313" key="5">
    <source>
        <dbReference type="Proteomes" id="UP000032515"/>
    </source>
</evidence>
<gene>
    <name evidence="4" type="ORF">OO17_26015</name>
</gene>
<dbReference type="Pfam" id="PF13561">
    <property type="entry name" value="adh_short_C2"/>
    <property type="match status" value="1"/>
</dbReference>
<evidence type="ECO:0000256" key="2">
    <source>
        <dbReference type="ARBA" id="ARBA00023002"/>
    </source>
</evidence>
<dbReference type="InterPro" id="IPR002347">
    <property type="entry name" value="SDR_fam"/>
</dbReference>
<dbReference type="OrthoDB" id="9803333at2"/>
<dbReference type="InterPro" id="IPR057326">
    <property type="entry name" value="KR_dom"/>
</dbReference>
<dbReference type="PATRIC" id="fig|1076.23.peg.1662"/>
<dbReference type="RefSeq" id="WP_044417366.1">
    <property type="nucleotide sequence ID" value="NZ_JXXE01000637.1"/>
</dbReference>
<comment type="similarity">
    <text evidence="1">Belongs to the short-chain dehydrogenases/reductases (SDR) family.</text>
</comment>
<keyword evidence="2" id="KW-0560">Oxidoreductase</keyword>
<evidence type="ECO:0000313" key="4">
    <source>
        <dbReference type="EMBL" id="KIZ35209.1"/>
    </source>
</evidence>
<name>A0A0D7E2X7_RHOPL</name>
<dbReference type="SUPFAM" id="SSF51735">
    <property type="entry name" value="NAD(P)-binding Rossmann-fold domains"/>
    <property type="match status" value="1"/>
</dbReference>
<evidence type="ECO:0000256" key="1">
    <source>
        <dbReference type="ARBA" id="ARBA00006484"/>
    </source>
</evidence>
<proteinExistence type="inferred from homology"/>
<feature type="domain" description="Ketoreductase" evidence="3">
    <location>
        <begin position="4"/>
        <end position="193"/>
    </location>
</feature>
<organism evidence="4 5">
    <name type="scientific">Rhodopseudomonas palustris</name>
    <dbReference type="NCBI Taxonomy" id="1076"/>
    <lineage>
        <taxon>Bacteria</taxon>
        <taxon>Pseudomonadati</taxon>
        <taxon>Pseudomonadota</taxon>
        <taxon>Alphaproteobacteria</taxon>
        <taxon>Hyphomicrobiales</taxon>
        <taxon>Nitrobacteraceae</taxon>
        <taxon>Rhodopseudomonas</taxon>
    </lineage>
</organism>
<evidence type="ECO:0000259" key="3">
    <source>
        <dbReference type="SMART" id="SM00822"/>
    </source>
</evidence>
<dbReference type="Gene3D" id="3.40.50.720">
    <property type="entry name" value="NAD(P)-binding Rossmann-like Domain"/>
    <property type="match status" value="1"/>
</dbReference>
<comment type="caution">
    <text evidence="4">The sequence shown here is derived from an EMBL/GenBank/DDBJ whole genome shotgun (WGS) entry which is preliminary data.</text>
</comment>
<sequence>MNTKIAIITGAGRGLGRNMAVHLARRGVGIVGTFRGGSEGGPDSTAEIEAAGGRAAMLQLDVSRTADFPAFAEQLQKTLETTFGRSNFDYLVNNAGNSAFAPVSQTTEEQFDSLIAVQFKGPLFLTQALLPMIADGGCVLNVSSGAAHTVSPGLGVYAANKGAVEVLTRYLATELGGRKIRVNVIAPGAIATDFAHGVVRDNPDINKRVAGATALGRVGQPDDIGAAVASILSDDFGWVNGARIDITGGQGL</sequence>